<sequence length="71" mass="7939">MPLNFEIIYSVRFVVLAAIIAMLFVLALVAVVLWLSYRRKKDSGPACFFFAFGLLPHRPEATPDAARPADD</sequence>
<accession>A0A816J5D4</accession>
<gene>
    <name evidence="2" type="ORF">DARMORV10_C09P65150.1</name>
</gene>
<dbReference type="AlphaFoldDB" id="A0A816J5D4"/>
<dbReference type="Gramene" id="CDX97132">
    <property type="protein sequence ID" value="CDX97132"/>
    <property type="gene ID" value="GSBRNA2T00104119001"/>
</dbReference>
<keyword evidence="1" id="KW-0812">Transmembrane</keyword>
<dbReference type="Proteomes" id="UP001295469">
    <property type="component" value="Chromosome C09"/>
</dbReference>
<name>A0A816J5D4_BRANA</name>
<evidence type="ECO:0000256" key="1">
    <source>
        <dbReference type="SAM" id="Phobius"/>
    </source>
</evidence>
<dbReference type="EMBL" id="HG994373">
    <property type="protein sequence ID" value="CAF1786826.1"/>
    <property type="molecule type" value="Genomic_DNA"/>
</dbReference>
<reference evidence="2" key="1">
    <citation type="submission" date="2021-01" db="EMBL/GenBank/DDBJ databases">
        <authorList>
            <consortium name="Genoscope - CEA"/>
            <person name="William W."/>
        </authorList>
    </citation>
    <scope>NUCLEOTIDE SEQUENCE</scope>
</reference>
<feature type="transmembrane region" description="Helical" evidence="1">
    <location>
        <begin position="12"/>
        <end position="35"/>
    </location>
</feature>
<proteinExistence type="predicted"/>
<organism evidence="2">
    <name type="scientific">Brassica napus</name>
    <name type="common">Rape</name>
    <dbReference type="NCBI Taxonomy" id="3708"/>
    <lineage>
        <taxon>Eukaryota</taxon>
        <taxon>Viridiplantae</taxon>
        <taxon>Streptophyta</taxon>
        <taxon>Embryophyta</taxon>
        <taxon>Tracheophyta</taxon>
        <taxon>Spermatophyta</taxon>
        <taxon>Magnoliopsida</taxon>
        <taxon>eudicotyledons</taxon>
        <taxon>Gunneridae</taxon>
        <taxon>Pentapetalae</taxon>
        <taxon>rosids</taxon>
        <taxon>malvids</taxon>
        <taxon>Brassicales</taxon>
        <taxon>Brassicaceae</taxon>
        <taxon>Brassiceae</taxon>
        <taxon>Brassica</taxon>
    </lineage>
</organism>
<keyword evidence="1" id="KW-0472">Membrane</keyword>
<keyword evidence="1" id="KW-1133">Transmembrane helix</keyword>
<evidence type="ECO:0000313" key="2">
    <source>
        <dbReference type="EMBL" id="CAF1786826.1"/>
    </source>
</evidence>
<protein>
    <submittedName>
        <fullName evidence="2">(rape) hypothetical protein</fullName>
    </submittedName>
</protein>